<evidence type="ECO:0000256" key="9">
    <source>
        <dbReference type="ARBA" id="ARBA00023224"/>
    </source>
</evidence>
<keyword evidence="4 10" id="KW-0812">Transmembrane</keyword>
<keyword evidence="2" id="KW-1003">Cell membrane</keyword>
<evidence type="ECO:0000313" key="12">
    <source>
        <dbReference type="RefSeq" id="XP_017860804.1"/>
    </source>
</evidence>
<feature type="transmembrane region" description="Helical" evidence="10">
    <location>
        <begin position="91"/>
        <end position="113"/>
    </location>
</feature>
<keyword evidence="9 10" id="KW-0807">Transducer</keyword>
<evidence type="ECO:0000256" key="1">
    <source>
        <dbReference type="ARBA" id="ARBA00004651"/>
    </source>
</evidence>
<comment type="similarity">
    <text evidence="10">Belongs to the insect chemoreceptor superfamily. Heteromeric odorant receptor channel (TC 1.A.69) family.</text>
</comment>
<dbReference type="PANTHER" id="PTHR21137">
    <property type="entry name" value="ODORANT RECEPTOR"/>
    <property type="match status" value="1"/>
</dbReference>
<dbReference type="Pfam" id="PF02949">
    <property type="entry name" value="7tm_6"/>
    <property type="match status" value="1"/>
</dbReference>
<evidence type="ECO:0000256" key="5">
    <source>
        <dbReference type="ARBA" id="ARBA00022725"/>
    </source>
</evidence>
<keyword evidence="3 10" id="KW-0716">Sensory transduction</keyword>
<name>A0ABM1P0R8_DROAR</name>
<dbReference type="RefSeq" id="XP_017860804.1">
    <property type="nucleotide sequence ID" value="XM_018005315.1"/>
</dbReference>
<evidence type="ECO:0000256" key="2">
    <source>
        <dbReference type="ARBA" id="ARBA00022475"/>
    </source>
</evidence>
<feature type="transmembrane region" description="Helical" evidence="10">
    <location>
        <begin position="235"/>
        <end position="258"/>
    </location>
</feature>
<proteinExistence type="inferred from homology"/>
<dbReference type="GeneID" id="108612434"/>
<keyword evidence="6 10" id="KW-1133">Transmembrane helix</keyword>
<dbReference type="PANTHER" id="PTHR21137:SF35">
    <property type="entry name" value="ODORANT RECEPTOR 19A-RELATED"/>
    <property type="match status" value="1"/>
</dbReference>
<reference evidence="11" key="2">
    <citation type="journal article" date="2016" name="G3 (Bethesda)">
        <title>Genome Evolution in Three Species of Cactophilic Drosophila.</title>
        <authorList>
            <person name="Sanchez-Flores A."/>
            <person name="Penazola F."/>
            <person name="Carpinteyro-Ponce J."/>
            <person name="Nazario-Yepiz N."/>
            <person name="Abreu-Goodger C."/>
            <person name="Machado C.A."/>
            <person name="Markow T.A."/>
        </authorList>
    </citation>
    <scope>NUCLEOTIDE SEQUENCE [LARGE SCALE GENOMIC DNA]</scope>
</reference>
<evidence type="ECO:0000256" key="7">
    <source>
        <dbReference type="ARBA" id="ARBA00023136"/>
    </source>
</evidence>
<evidence type="ECO:0000256" key="6">
    <source>
        <dbReference type="ARBA" id="ARBA00022989"/>
    </source>
</evidence>
<keyword evidence="7 10" id="KW-0472">Membrane</keyword>
<comment type="caution">
    <text evidence="10">Lacks conserved residue(s) required for the propagation of feature annotation.</text>
</comment>
<keyword evidence="5 10" id="KW-0552">Olfaction</keyword>
<keyword evidence="11" id="KW-1185">Reference proteome</keyword>
<organism evidence="11 12">
    <name type="scientific">Drosophila arizonae</name>
    <name type="common">Fruit fly</name>
    <dbReference type="NCBI Taxonomy" id="7263"/>
    <lineage>
        <taxon>Eukaryota</taxon>
        <taxon>Metazoa</taxon>
        <taxon>Ecdysozoa</taxon>
        <taxon>Arthropoda</taxon>
        <taxon>Hexapoda</taxon>
        <taxon>Insecta</taxon>
        <taxon>Pterygota</taxon>
        <taxon>Neoptera</taxon>
        <taxon>Endopterygota</taxon>
        <taxon>Diptera</taxon>
        <taxon>Brachycera</taxon>
        <taxon>Muscomorpha</taxon>
        <taxon>Ephydroidea</taxon>
        <taxon>Drosophilidae</taxon>
        <taxon>Drosophila</taxon>
    </lineage>
</organism>
<comment type="subcellular location">
    <subcellularLocation>
        <location evidence="1 10">Cell membrane</location>
        <topology evidence="1 10">Multi-pass membrane protein</topology>
    </subcellularLocation>
</comment>
<evidence type="ECO:0000256" key="3">
    <source>
        <dbReference type="ARBA" id="ARBA00022606"/>
    </source>
</evidence>
<feature type="transmembrane region" description="Helical" evidence="10">
    <location>
        <begin position="338"/>
        <end position="359"/>
    </location>
</feature>
<feature type="transmembrane region" description="Helical" evidence="10">
    <location>
        <begin position="41"/>
        <end position="59"/>
    </location>
</feature>
<evidence type="ECO:0000256" key="4">
    <source>
        <dbReference type="ARBA" id="ARBA00022692"/>
    </source>
</evidence>
<evidence type="ECO:0000256" key="8">
    <source>
        <dbReference type="ARBA" id="ARBA00023170"/>
    </source>
</evidence>
<protein>
    <recommendedName>
        <fullName evidence="10">Odorant receptor</fullName>
    </recommendedName>
</protein>
<accession>A0ABM1P0R8</accession>
<sequence>MYSELEVKALERRNYHRIREMIRVTYTMGYNIMKPGPWDNLLKFWSLMLILFTLLSYYGHWQLFVHYMQDIPRISEQTNISLTAHTNCFSFFQSISTIFQSLMSIMKMIYYLMAPRRFYALLRLVCRHELLQKCELFAAVSDLPVAQPLKQRVANTMDQCWISTRRQLMFYLFCCIGILLNYFVNSLVVNIYHALTEPDNNYEVALPLPSLYPDWMDKGMTFPYYHLPLLLESCNLYICGMGAVSFDVLFIVFCTHGVGLMHSLSHMIEYATSPLIPRERRVQYLRHCIYQYQRVEAFALELNNTFRQIIIIQFILSLFCWGLVLFQISIGIATSLTIALRMLMYLAAGGYQIVIYCYNGQRFTTASERIPMAFYECTWYEESREFRQLIRMMIMRTNQSFSLDVSWFTKMSLPTLMSMIRASGQYTVLLQNLMQKK</sequence>
<reference evidence="11" key="1">
    <citation type="journal article" date="1997" name="Nucleic Acids Res.">
        <title>tRNAscan-SE: a program for improved detection of transfer RNA genes in genomic sequence.</title>
        <authorList>
            <person name="Lowe T.M."/>
            <person name="Eddy S.R."/>
        </authorList>
    </citation>
    <scope>NUCLEOTIDE SEQUENCE [LARGE SCALE GENOMIC DNA]</scope>
</reference>
<evidence type="ECO:0000256" key="10">
    <source>
        <dbReference type="RuleBase" id="RU351113"/>
    </source>
</evidence>
<dbReference type="InterPro" id="IPR004117">
    <property type="entry name" value="7tm6_olfct_rcpt"/>
</dbReference>
<reference evidence="12" key="3">
    <citation type="submission" date="2025-08" db="UniProtKB">
        <authorList>
            <consortium name="RefSeq"/>
        </authorList>
    </citation>
    <scope>IDENTIFICATION</scope>
    <source>
        <tissue evidence="12">Whole organism</tissue>
    </source>
</reference>
<gene>
    <name evidence="12" type="primary">LOC108612434</name>
</gene>
<feature type="transmembrane region" description="Helical" evidence="10">
    <location>
        <begin position="168"/>
        <end position="192"/>
    </location>
</feature>
<evidence type="ECO:0000313" key="11">
    <source>
        <dbReference type="Proteomes" id="UP000694904"/>
    </source>
</evidence>
<keyword evidence="8 10" id="KW-0675">Receptor</keyword>
<dbReference type="Proteomes" id="UP000694904">
    <property type="component" value="Chromosome 4"/>
</dbReference>
<feature type="transmembrane region" description="Helical" evidence="10">
    <location>
        <begin position="309"/>
        <end position="332"/>
    </location>
</feature>